<keyword evidence="2" id="KW-0732">Signal</keyword>
<organism evidence="3 4">
    <name type="scientific">Oesophagostomum dentatum</name>
    <name type="common">Nodular worm</name>
    <dbReference type="NCBI Taxonomy" id="61180"/>
    <lineage>
        <taxon>Eukaryota</taxon>
        <taxon>Metazoa</taxon>
        <taxon>Ecdysozoa</taxon>
        <taxon>Nematoda</taxon>
        <taxon>Chromadorea</taxon>
        <taxon>Rhabditida</taxon>
        <taxon>Rhabditina</taxon>
        <taxon>Rhabditomorpha</taxon>
        <taxon>Strongyloidea</taxon>
        <taxon>Strongylidae</taxon>
        <taxon>Oesophagostomum</taxon>
    </lineage>
</organism>
<dbReference type="OrthoDB" id="10454208at2759"/>
<reference evidence="3 4" key="1">
    <citation type="submission" date="2014-03" db="EMBL/GenBank/DDBJ databases">
        <title>Draft genome of the hookworm Oesophagostomum dentatum.</title>
        <authorList>
            <person name="Mitreva M."/>
        </authorList>
    </citation>
    <scope>NUCLEOTIDE SEQUENCE [LARGE SCALE GENOMIC DNA]</scope>
    <source>
        <strain evidence="3 4">OD-Hann</strain>
    </source>
</reference>
<feature type="compositionally biased region" description="Polar residues" evidence="1">
    <location>
        <begin position="70"/>
        <end position="82"/>
    </location>
</feature>
<name>A0A0B1S1H2_OESDE</name>
<evidence type="ECO:0000256" key="2">
    <source>
        <dbReference type="SAM" id="SignalP"/>
    </source>
</evidence>
<dbReference type="EMBL" id="KN606542">
    <property type="protein sequence ID" value="KHJ79173.1"/>
    <property type="molecule type" value="Genomic_DNA"/>
</dbReference>
<gene>
    <name evidence="3" type="ORF">OESDEN_21187</name>
</gene>
<sequence>MKLQFSLLLWVLISLLYSVEARKPWERTRFSSREKSDVFHGSSRDLVSAHDAIAFRTPGGGGLHTRRDAWQSTNRRSSGFHG</sequence>
<protein>
    <submittedName>
        <fullName evidence="3">Uncharacterized protein</fullName>
    </submittedName>
</protein>
<feature type="chain" id="PRO_5002064264" evidence="2">
    <location>
        <begin position="22"/>
        <end position="82"/>
    </location>
</feature>
<keyword evidence="4" id="KW-1185">Reference proteome</keyword>
<evidence type="ECO:0000256" key="1">
    <source>
        <dbReference type="SAM" id="MobiDB-lite"/>
    </source>
</evidence>
<accession>A0A0B1S1H2</accession>
<proteinExistence type="predicted"/>
<dbReference type="Proteomes" id="UP000053660">
    <property type="component" value="Unassembled WGS sequence"/>
</dbReference>
<feature type="signal peptide" evidence="2">
    <location>
        <begin position="1"/>
        <end position="21"/>
    </location>
</feature>
<evidence type="ECO:0000313" key="3">
    <source>
        <dbReference type="EMBL" id="KHJ79173.1"/>
    </source>
</evidence>
<evidence type="ECO:0000313" key="4">
    <source>
        <dbReference type="Proteomes" id="UP000053660"/>
    </source>
</evidence>
<dbReference type="AlphaFoldDB" id="A0A0B1S1H2"/>
<feature type="region of interest" description="Disordered" evidence="1">
    <location>
        <begin position="57"/>
        <end position="82"/>
    </location>
</feature>